<dbReference type="Pfam" id="PF00512">
    <property type="entry name" value="HisKA"/>
    <property type="match status" value="1"/>
</dbReference>
<dbReference type="InterPro" id="IPR036097">
    <property type="entry name" value="HisK_dim/P_sf"/>
</dbReference>
<feature type="domain" description="Histidine kinase" evidence="9">
    <location>
        <begin position="128"/>
        <end position="326"/>
    </location>
</feature>
<evidence type="ECO:0000256" key="8">
    <source>
        <dbReference type="ARBA" id="ARBA00023012"/>
    </source>
</evidence>
<dbReference type="InterPro" id="IPR003594">
    <property type="entry name" value="HATPase_dom"/>
</dbReference>
<evidence type="ECO:0000256" key="7">
    <source>
        <dbReference type="ARBA" id="ARBA00022840"/>
    </source>
</evidence>
<dbReference type="SUPFAM" id="SSF55874">
    <property type="entry name" value="ATPase domain of HSP90 chaperone/DNA topoisomerase II/histidine kinase"/>
    <property type="match status" value="1"/>
</dbReference>
<name>A0ABS7WQB6_9BACT</name>
<dbReference type="PANTHER" id="PTHR43065">
    <property type="entry name" value="SENSOR HISTIDINE KINASE"/>
    <property type="match status" value="1"/>
</dbReference>
<comment type="caution">
    <text evidence="10">The sequence shown here is derived from an EMBL/GenBank/DDBJ whole genome shotgun (WGS) entry which is preliminary data.</text>
</comment>
<dbReference type="InterPro" id="IPR036890">
    <property type="entry name" value="HATPase_C_sf"/>
</dbReference>
<evidence type="ECO:0000256" key="2">
    <source>
        <dbReference type="ARBA" id="ARBA00012438"/>
    </source>
</evidence>
<protein>
    <recommendedName>
        <fullName evidence="2">histidine kinase</fullName>
        <ecNumber evidence="2">2.7.13.3</ecNumber>
    </recommendedName>
</protein>
<keyword evidence="8" id="KW-0902">Two-component regulatory system</keyword>
<dbReference type="InterPro" id="IPR003661">
    <property type="entry name" value="HisK_dim/P_dom"/>
</dbReference>
<reference evidence="10 11" key="1">
    <citation type="submission" date="2020-07" db="EMBL/GenBank/DDBJ databases">
        <title>Transfer of Campylobacter canadensis to the novel genus Avispirillum gen. nov., that also includes two novel species recovered from migratory waterfowl: Avispirillum anseris sp. nov. and Avispirillum brantae sp. nov.</title>
        <authorList>
            <person name="Miller W.G."/>
            <person name="Chapman M.H."/>
            <person name="Yee E."/>
            <person name="Inglis G.D."/>
        </authorList>
    </citation>
    <scope>NUCLEOTIDE SEQUENCE [LARGE SCALE GENOMIC DNA]</scope>
    <source>
        <strain evidence="10 11">L283</strain>
    </source>
</reference>
<dbReference type="PANTHER" id="PTHR43065:SF10">
    <property type="entry name" value="PEROXIDE STRESS-ACTIVATED HISTIDINE KINASE MAK3"/>
    <property type="match status" value="1"/>
</dbReference>
<comment type="catalytic activity">
    <reaction evidence="1">
        <text>ATP + protein L-histidine = ADP + protein N-phospho-L-histidine.</text>
        <dbReference type="EC" id="2.7.13.3"/>
    </reaction>
</comment>
<evidence type="ECO:0000313" key="11">
    <source>
        <dbReference type="Proteomes" id="UP000786183"/>
    </source>
</evidence>
<dbReference type="RefSeq" id="WP_224325187.1">
    <property type="nucleotide sequence ID" value="NZ_JACGBB010000003.1"/>
</dbReference>
<keyword evidence="3" id="KW-0597">Phosphoprotein</keyword>
<evidence type="ECO:0000256" key="5">
    <source>
        <dbReference type="ARBA" id="ARBA00022741"/>
    </source>
</evidence>
<proteinExistence type="predicted"/>
<sequence length="326" mass="37424">MSEINDKQDLLNNLQLLIEQTYSVENEYKNLRKSYDDLILILNEVIEIIPSAIWLLNNDEIVFKNNLANEELFKQINTNNEHYELEFNDDFYQIKCIKYHQKTLILATNITTEKRNERLVSMGQVAASLAHEIRNPIGSISLLADVLAAKISYEQKHIVIQMKDAIKRVERNITSILLFTKELKLSTSIFNAKELSAECFKIFFSYNQNKELEFSCNFSNVMIKADKALMLIVLSNLIYNACDELAESKGQIKINAKKNKDFYLISVFDSAKEITNTKNLFNAFSTTKLKGNGLGLALSKQIINAHKGELFYKNNPKAFCIKLPLN</sequence>
<dbReference type="SMART" id="SM00388">
    <property type="entry name" value="HisKA"/>
    <property type="match status" value="1"/>
</dbReference>
<evidence type="ECO:0000256" key="4">
    <source>
        <dbReference type="ARBA" id="ARBA00022679"/>
    </source>
</evidence>
<evidence type="ECO:0000256" key="1">
    <source>
        <dbReference type="ARBA" id="ARBA00000085"/>
    </source>
</evidence>
<evidence type="ECO:0000259" key="9">
    <source>
        <dbReference type="PROSITE" id="PS50109"/>
    </source>
</evidence>
<dbReference type="Proteomes" id="UP000786183">
    <property type="component" value="Unassembled WGS sequence"/>
</dbReference>
<organism evidence="10 11">
    <name type="scientific">Campylobacter canadensis</name>
    <dbReference type="NCBI Taxonomy" id="449520"/>
    <lineage>
        <taxon>Bacteria</taxon>
        <taxon>Pseudomonadati</taxon>
        <taxon>Campylobacterota</taxon>
        <taxon>Epsilonproteobacteria</taxon>
        <taxon>Campylobacterales</taxon>
        <taxon>Campylobacteraceae</taxon>
        <taxon>Campylobacter</taxon>
    </lineage>
</organism>
<gene>
    <name evidence="10" type="ORF">AVCANL283_02340</name>
</gene>
<dbReference type="Gene3D" id="1.10.287.130">
    <property type="match status" value="1"/>
</dbReference>
<keyword evidence="7" id="KW-0067">ATP-binding</keyword>
<keyword evidence="11" id="KW-1185">Reference proteome</keyword>
<dbReference type="Pfam" id="PF02518">
    <property type="entry name" value="HATPase_c"/>
    <property type="match status" value="1"/>
</dbReference>
<dbReference type="SMART" id="SM00387">
    <property type="entry name" value="HATPase_c"/>
    <property type="match status" value="1"/>
</dbReference>
<dbReference type="PROSITE" id="PS50109">
    <property type="entry name" value="HIS_KIN"/>
    <property type="match status" value="1"/>
</dbReference>
<keyword evidence="4" id="KW-0808">Transferase</keyword>
<dbReference type="EMBL" id="JACGBB010000003">
    <property type="protein sequence ID" value="MBZ7986958.1"/>
    <property type="molecule type" value="Genomic_DNA"/>
</dbReference>
<evidence type="ECO:0000256" key="3">
    <source>
        <dbReference type="ARBA" id="ARBA00022553"/>
    </source>
</evidence>
<evidence type="ECO:0000313" key="10">
    <source>
        <dbReference type="EMBL" id="MBZ7986958.1"/>
    </source>
</evidence>
<accession>A0ABS7WQB6</accession>
<keyword evidence="6 10" id="KW-0418">Kinase</keyword>
<dbReference type="EC" id="2.7.13.3" evidence="2"/>
<keyword evidence="5" id="KW-0547">Nucleotide-binding</keyword>
<dbReference type="InterPro" id="IPR005467">
    <property type="entry name" value="His_kinase_dom"/>
</dbReference>
<evidence type="ECO:0000256" key="6">
    <source>
        <dbReference type="ARBA" id="ARBA00022777"/>
    </source>
</evidence>
<dbReference type="CDD" id="cd00082">
    <property type="entry name" value="HisKA"/>
    <property type="match status" value="1"/>
</dbReference>
<dbReference type="GO" id="GO:0016301">
    <property type="term" value="F:kinase activity"/>
    <property type="evidence" value="ECO:0007669"/>
    <property type="project" value="UniProtKB-KW"/>
</dbReference>
<dbReference type="Gene3D" id="3.30.565.10">
    <property type="entry name" value="Histidine kinase-like ATPase, C-terminal domain"/>
    <property type="match status" value="1"/>
</dbReference>
<dbReference type="SUPFAM" id="SSF47384">
    <property type="entry name" value="Homodimeric domain of signal transducing histidine kinase"/>
    <property type="match status" value="1"/>
</dbReference>